<dbReference type="GO" id="GO:0003677">
    <property type="term" value="F:DNA binding"/>
    <property type="evidence" value="ECO:0007669"/>
    <property type="project" value="InterPro"/>
</dbReference>
<evidence type="ECO:0000256" key="11">
    <source>
        <dbReference type="ARBA" id="ARBA00034003"/>
    </source>
</evidence>
<feature type="region of interest" description="Disordered" evidence="13">
    <location>
        <begin position="871"/>
        <end position="915"/>
    </location>
</feature>
<evidence type="ECO:0000256" key="7">
    <source>
        <dbReference type="ARBA" id="ARBA00022840"/>
    </source>
</evidence>
<dbReference type="PANTHER" id="PTHR45997">
    <property type="entry name" value="DNA LIGASE 4"/>
    <property type="match status" value="1"/>
</dbReference>
<protein>
    <recommendedName>
        <fullName evidence="2">DNA ligase (ATP)</fullName>
        <ecNumber evidence="2">6.5.1.1</ecNumber>
    </recommendedName>
</protein>
<dbReference type="GO" id="GO:0006303">
    <property type="term" value="P:double-strand break repair via nonhomologous end joining"/>
    <property type="evidence" value="ECO:0007669"/>
    <property type="project" value="TreeGrafter"/>
</dbReference>
<evidence type="ECO:0000256" key="13">
    <source>
        <dbReference type="SAM" id="MobiDB-lite"/>
    </source>
</evidence>
<comment type="similarity">
    <text evidence="1 12">Belongs to the ATP-dependent DNA ligase family.</text>
</comment>
<keyword evidence="4" id="KW-0479">Metal-binding</keyword>
<feature type="compositionally biased region" description="Basic residues" evidence="13">
    <location>
        <begin position="691"/>
        <end position="700"/>
    </location>
</feature>
<dbReference type="NCBIfam" id="TIGR00574">
    <property type="entry name" value="dnl1"/>
    <property type="match status" value="1"/>
</dbReference>
<dbReference type="PANTHER" id="PTHR45997:SF1">
    <property type="entry name" value="DNA LIGASE 4"/>
    <property type="match status" value="1"/>
</dbReference>
<dbReference type="GO" id="GO:0006310">
    <property type="term" value="P:DNA recombination"/>
    <property type="evidence" value="ECO:0007669"/>
    <property type="project" value="InterPro"/>
</dbReference>
<dbReference type="Gene3D" id="2.40.50.140">
    <property type="entry name" value="Nucleic acid-binding proteins"/>
    <property type="match status" value="1"/>
</dbReference>
<dbReference type="CDD" id="cd07903">
    <property type="entry name" value="Adenylation_DNA_ligase_IV"/>
    <property type="match status" value="1"/>
</dbReference>
<evidence type="ECO:0000313" key="15">
    <source>
        <dbReference type="EMBL" id="GBG34548.1"/>
    </source>
</evidence>
<keyword evidence="16" id="KW-1185">Reference proteome</keyword>
<dbReference type="InterPro" id="IPR012309">
    <property type="entry name" value="DNA_ligase_ATP-dep_C"/>
</dbReference>
<keyword evidence="8" id="KW-0460">Magnesium</keyword>
<dbReference type="Pfam" id="PF04679">
    <property type="entry name" value="DNA_ligase_A_C"/>
    <property type="match status" value="1"/>
</dbReference>
<keyword evidence="10" id="KW-0539">Nucleus</keyword>
<dbReference type="SUPFAM" id="SSF50249">
    <property type="entry name" value="Nucleic acid-binding proteins"/>
    <property type="match status" value="1"/>
</dbReference>
<sequence length="1053" mass="118173">MASATSSAEQSSFGRGSGSGEEDAAVSAYNPPGGTSSKNSSGSAVYVEGPSDHADNVKFYTLCVALERAEKATLKPRQRVRLFFNRRLVDTSTKQTMYPLVRLIVPQVDNARKRYGIRETLLKGLVRESIGLSKTSALGLKINHYKDERYAGPHSGRLPGVVEDVLRERGNGPGDAGNKLTVKEANQELDKLARAADNDERRLILRGLLNKMNSVEFKWILNIVIGDKMNIKIKHESFLRALHDDALDQYNSHLNLRRVCAQCRDPSVRLRAEVTLFKPFKPMLGYKPSSNMTCLDGFGGEPFAVEPKLDGERLLVHWARRDPGAVKVFSRQGLDMGKMYRYNEALQAQLEHALLADECIVDGELVLYDQTTGKYAAFGANRTEAAEAAEAFANQEENESDRWLCFMAFDLIYVKSHLVPSDRQQSLTGLTYKERRDLLHKVIRPTPHKVEIIASVIVDRIDKKERYNEMFDALDEVMEDRGEGLMLKSISSTYDLDQRRRESWVKVKPEYFAALNDELDVIVLGGYLADGQRRTGGASHWMLGLAKDPTDGGLPTQFYSFGKVGTGYSLQELHQLRSQLKAGEHRWEGTPEHLMGWKPAKASDRPDFWYEPSKSVILTVIGAEIVPSPHWSSGYVIRFPRVKRIRWPSDKPWHACLRFTELREVHARNRGGLSLSRMESGQRAASGREGARKKPTKRARTAVGMVPAQFTAVARAIREKANSESKLFAGHNVLIIPFDVSPPLQFRHVNGEIKIVQTNTDLAVLLENNGATYIATAPRNKRIDYVLVHSEVSPQRLQNIIETDKVDLLFVDWALANLARGELVVPKFRDYYHMCSATRETYGNIDRFGDHQTEPTSAQALKALLSRVQLETDREHASQRRRRGGARSLSCPSPTFSVPSPSLLSSAPSPTAHRGNRAENVAFAVRTLLEDEDDPLLTHSTPLRACVLYFDRFTLLRTSSGDEEVDRPDFLVSRMAVLVSLARMHGADVRYEFTQEVTHVIMDPASPLAAKHLQEVDAVLAFRRRISIGKDRSAHEPLITQDFSAKPFRADFS</sequence>
<keyword evidence="3 15" id="KW-0436">Ligase</keyword>
<evidence type="ECO:0000256" key="4">
    <source>
        <dbReference type="ARBA" id="ARBA00022723"/>
    </source>
</evidence>
<accession>A0A2R5GXN0</accession>
<feature type="domain" description="ATP-dependent DNA ligase family profile" evidence="14">
    <location>
        <begin position="397"/>
        <end position="533"/>
    </location>
</feature>
<dbReference type="SUPFAM" id="SSF56091">
    <property type="entry name" value="DNA ligase/mRNA capping enzyme, catalytic domain"/>
    <property type="match status" value="1"/>
</dbReference>
<comment type="catalytic activity">
    <reaction evidence="11">
        <text>ATP + (deoxyribonucleotide)n-3'-hydroxyl + 5'-phospho-(deoxyribonucleotide)m = (deoxyribonucleotide)n+m + AMP + diphosphate.</text>
        <dbReference type="EC" id="6.5.1.1"/>
    </reaction>
</comment>
<dbReference type="Gene3D" id="3.40.50.10190">
    <property type="entry name" value="BRCT domain"/>
    <property type="match status" value="1"/>
</dbReference>
<dbReference type="GO" id="GO:0006297">
    <property type="term" value="P:nucleotide-excision repair, DNA gap filling"/>
    <property type="evidence" value="ECO:0007669"/>
    <property type="project" value="TreeGrafter"/>
</dbReference>
<keyword evidence="7" id="KW-0067">ATP-binding</keyword>
<dbReference type="InterPro" id="IPR000977">
    <property type="entry name" value="DNA_ligase_ATP-dep"/>
</dbReference>
<gene>
    <name evidence="15" type="ORF">FCC1311_107722</name>
</gene>
<feature type="compositionally biased region" description="Low complexity" evidence="13">
    <location>
        <begin position="886"/>
        <end position="910"/>
    </location>
</feature>
<evidence type="ECO:0000256" key="6">
    <source>
        <dbReference type="ARBA" id="ARBA00022763"/>
    </source>
</evidence>
<dbReference type="InterPro" id="IPR036599">
    <property type="entry name" value="DNA_ligase_N_sf"/>
</dbReference>
<evidence type="ECO:0000256" key="9">
    <source>
        <dbReference type="ARBA" id="ARBA00023204"/>
    </source>
</evidence>
<dbReference type="Proteomes" id="UP000241890">
    <property type="component" value="Unassembled WGS sequence"/>
</dbReference>
<evidence type="ECO:0000256" key="8">
    <source>
        <dbReference type="ARBA" id="ARBA00022842"/>
    </source>
</evidence>
<dbReference type="InParanoid" id="A0A2R5GXN0"/>
<dbReference type="EMBL" id="BEYU01000199">
    <property type="protein sequence ID" value="GBG34548.1"/>
    <property type="molecule type" value="Genomic_DNA"/>
</dbReference>
<keyword evidence="5" id="KW-0547">Nucleotide-binding</keyword>
<evidence type="ECO:0000256" key="12">
    <source>
        <dbReference type="RuleBase" id="RU004196"/>
    </source>
</evidence>
<feature type="region of interest" description="Disordered" evidence="13">
    <location>
        <begin position="673"/>
        <end position="700"/>
    </location>
</feature>
<feature type="compositionally biased region" description="Polar residues" evidence="13">
    <location>
        <begin position="1"/>
        <end position="10"/>
    </location>
</feature>
<dbReference type="PROSITE" id="PS50160">
    <property type="entry name" value="DNA_LIGASE_A3"/>
    <property type="match status" value="1"/>
</dbReference>
<dbReference type="AlphaFoldDB" id="A0A2R5GXN0"/>
<dbReference type="GO" id="GO:0005524">
    <property type="term" value="F:ATP binding"/>
    <property type="evidence" value="ECO:0007669"/>
    <property type="project" value="UniProtKB-KW"/>
</dbReference>
<organism evidence="15 16">
    <name type="scientific">Hondaea fermentalgiana</name>
    <dbReference type="NCBI Taxonomy" id="2315210"/>
    <lineage>
        <taxon>Eukaryota</taxon>
        <taxon>Sar</taxon>
        <taxon>Stramenopiles</taxon>
        <taxon>Bigyra</taxon>
        <taxon>Labyrinthulomycetes</taxon>
        <taxon>Thraustochytrida</taxon>
        <taxon>Thraustochytriidae</taxon>
        <taxon>Hondaea</taxon>
    </lineage>
</organism>
<reference evidence="15 16" key="1">
    <citation type="submission" date="2017-12" db="EMBL/GenBank/DDBJ databases">
        <title>Sequencing, de novo assembly and annotation of complete genome of a new Thraustochytrid species, strain FCC1311.</title>
        <authorList>
            <person name="Sedici K."/>
            <person name="Godart F."/>
            <person name="Aiese Cigliano R."/>
            <person name="Sanseverino W."/>
            <person name="Barakat M."/>
            <person name="Ortet P."/>
            <person name="Marechal E."/>
            <person name="Cagnac O."/>
            <person name="Amato A."/>
        </authorList>
    </citation>
    <scope>NUCLEOTIDE SEQUENCE [LARGE SCALE GENOMIC DNA]</scope>
</reference>
<evidence type="ECO:0000256" key="3">
    <source>
        <dbReference type="ARBA" id="ARBA00022598"/>
    </source>
</evidence>
<feature type="region of interest" description="Disordered" evidence="13">
    <location>
        <begin position="1"/>
        <end position="47"/>
    </location>
</feature>
<dbReference type="Pfam" id="PF04675">
    <property type="entry name" value="DNA_ligase_A_N"/>
    <property type="match status" value="1"/>
</dbReference>
<dbReference type="InterPro" id="IPR044125">
    <property type="entry name" value="Adenylation_DNA_ligase_IV"/>
</dbReference>
<name>A0A2R5GXN0_9STRA</name>
<dbReference type="GO" id="GO:0003910">
    <property type="term" value="F:DNA ligase (ATP) activity"/>
    <property type="evidence" value="ECO:0007669"/>
    <property type="project" value="UniProtKB-EC"/>
</dbReference>
<dbReference type="EC" id="6.5.1.1" evidence="2"/>
<dbReference type="GO" id="GO:0046872">
    <property type="term" value="F:metal ion binding"/>
    <property type="evidence" value="ECO:0007669"/>
    <property type="project" value="UniProtKB-KW"/>
</dbReference>
<dbReference type="InterPro" id="IPR029710">
    <property type="entry name" value="LIG4"/>
</dbReference>
<evidence type="ECO:0000259" key="14">
    <source>
        <dbReference type="PROSITE" id="PS50160"/>
    </source>
</evidence>
<dbReference type="Pfam" id="PF01068">
    <property type="entry name" value="DNA_ligase_A_M"/>
    <property type="match status" value="1"/>
</dbReference>
<dbReference type="GO" id="GO:0032807">
    <property type="term" value="C:DNA ligase IV complex"/>
    <property type="evidence" value="ECO:0007669"/>
    <property type="project" value="TreeGrafter"/>
</dbReference>
<evidence type="ECO:0000256" key="2">
    <source>
        <dbReference type="ARBA" id="ARBA00012727"/>
    </source>
</evidence>
<evidence type="ECO:0000313" key="16">
    <source>
        <dbReference type="Proteomes" id="UP000241890"/>
    </source>
</evidence>
<dbReference type="GO" id="GO:0071897">
    <property type="term" value="P:DNA biosynthetic process"/>
    <property type="evidence" value="ECO:0007669"/>
    <property type="project" value="InterPro"/>
</dbReference>
<feature type="compositionally biased region" description="Polar residues" evidence="13">
    <location>
        <begin position="33"/>
        <end position="43"/>
    </location>
</feature>
<dbReference type="InterPro" id="IPR012340">
    <property type="entry name" value="NA-bd_OB-fold"/>
</dbReference>
<keyword evidence="6" id="KW-0227">DNA damage</keyword>
<dbReference type="InterPro" id="IPR012308">
    <property type="entry name" value="DNA_ligase_ATP-dep_N"/>
</dbReference>
<proteinExistence type="inferred from homology"/>
<comment type="caution">
    <text evidence="15">The sequence shown here is derived from an EMBL/GenBank/DDBJ whole genome shotgun (WGS) entry which is preliminary data.</text>
</comment>
<dbReference type="OrthoDB" id="206663at2759"/>
<evidence type="ECO:0000256" key="5">
    <source>
        <dbReference type="ARBA" id="ARBA00022741"/>
    </source>
</evidence>
<dbReference type="InterPro" id="IPR012310">
    <property type="entry name" value="DNA_ligase_ATP-dep_cent"/>
</dbReference>
<dbReference type="InterPro" id="IPR036420">
    <property type="entry name" value="BRCT_dom_sf"/>
</dbReference>
<dbReference type="Gene3D" id="3.30.470.30">
    <property type="entry name" value="DNA ligase/mRNA capping enzyme"/>
    <property type="match status" value="1"/>
</dbReference>
<evidence type="ECO:0000256" key="1">
    <source>
        <dbReference type="ARBA" id="ARBA00007572"/>
    </source>
</evidence>
<evidence type="ECO:0000256" key="10">
    <source>
        <dbReference type="ARBA" id="ARBA00023242"/>
    </source>
</evidence>
<keyword evidence="9" id="KW-0234">DNA repair</keyword>
<dbReference type="Gene3D" id="1.10.3260.10">
    <property type="entry name" value="DNA ligase, ATP-dependent, N-terminal domain"/>
    <property type="match status" value="1"/>
</dbReference>